<reference evidence="2 3" key="1">
    <citation type="submission" date="2015-09" db="EMBL/GenBank/DDBJ databases">
        <title>Trachymyrmex zeteki WGS genome.</title>
        <authorList>
            <person name="Nygaard S."/>
            <person name="Hu H."/>
            <person name="Boomsma J."/>
            <person name="Zhang G."/>
        </authorList>
    </citation>
    <scope>NUCLEOTIDE SEQUENCE [LARGE SCALE GENOMIC DNA]</scope>
    <source>
        <strain evidence="2">Tzet28-1</strain>
        <tissue evidence="2">Whole body</tissue>
    </source>
</reference>
<accession>A0A151X0K8</accession>
<gene>
    <name evidence="2" type="ORF">ALC60_07196</name>
</gene>
<organism evidence="2 3">
    <name type="scientific">Mycetomoellerius zeteki</name>
    <dbReference type="NCBI Taxonomy" id="64791"/>
    <lineage>
        <taxon>Eukaryota</taxon>
        <taxon>Metazoa</taxon>
        <taxon>Ecdysozoa</taxon>
        <taxon>Arthropoda</taxon>
        <taxon>Hexapoda</taxon>
        <taxon>Insecta</taxon>
        <taxon>Pterygota</taxon>
        <taxon>Neoptera</taxon>
        <taxon>Endopterygota</taxon>
        <taxon>Hymenoptera</taxon>
        <taxon>Apocrita</taxon>
        <taxon>Aculeata</taxon>
        <taxon>Formicoidea</taxon>
        <taxon>Formicidae</taxon>
        <taxon>Myrmicinae</taxon>
        <taxon>Mycetomoellerius</taxon>
    </lineage>
</organism>
<dbReference type="AlphaFoldDB" id="A0A151X0K8"/>
<evidence type="ECO:0000313" key="2">
    <source>
        <dbReference type="EMBL" id="KYQ53903.1"/>
    </source>
</evidence>
<feature type="region of interest" description="Disordered" evidence="1">
    <location>
        <begin position="344"/>
        <end position="363"/>
    </location>
</feature>
<proteinExistence type="predicted"/>
<evidence type="ECO:0000313" key="3">
    <source>
        <dbReference type="Proteomes" id="UP000075809"/>
    </source>
</evidence>
<dbReference type="Proteomes" id="UP000075809">
    <property type="component" value="Unassembled WGS sequence"/>
</dbReference>
<protein>
    <submittedName>
        <fullName evidence="2">Uncharacterized protein</fullName>
    </submittedName>
</protein>
<dbReference type="EMBL" id="KQ982611">
    <property type="protein sequence ID" value="KYQ53903.1"/>
    <property type="molecule type" value="Genomic_DNA"/>
</dbReference>
<dbReference type="STRING" id="64791.A0A151X0K8"/>
<keyword evidence="3" id="KW-1185">Reference proteome</keyword>
<evidence type="ECO:0000256" key="1">
    <source>
        <dbReference type="SAM" id="MobiDB-lite"/>
    </source>
</evidence>
<name>A0A151X0K8_9HYME</name>
<sequence length="363" mass="42568">MCNDNILQNMNVNECIKSHLVSFILTMYNDPLLSRKSIQMILTNVFSLFNNYLLPNLKYKLDTQLSLSTEHTNILDQINEIFATFTNPFDEFSTEYKRLKFLENYRFYFPPESYIIGQAKIAKNVKNRIVDNVIDVTGRHILLRNTLKSILEIPGMLNEIKHLYASDVQLNDCKLTGIKDLSIWNRLNGYDTCTNMSVDVMHDVYEGVCVYVMTSILQYFIFDLKTFTLNTLNFRIRVFDYGRLESSNDRSENFFLVFKLFATDFDYHFFGYEVNKSIQMYIISYDDAVHPEQCFLFIDQYNFFVNENDQIEFVSTGNQPQTFTDSLQDATIQSFQENDIFDDDITSGNLSENKLNDSDYSEE</sequence>